<gene>
    <name evidence="2" type="ORF">K435DRAFT_870142</name>
</gene>
<evidence type="ECO:0000256" key="1">
    <source>
        <dbReference type="SAM" id="MobiDB-lite"/>
    </source>
</evidence>
<name>A0A4S8L7A9_DENBC</name>
<keyword evidence="3" id="KW-1185">Reference proteome</keyword>
<accession>A0A4S8L7A9</accession>
<evidence type="ECO:0000313" key="3">
    <source>
        <dbReference type="Proteomes" id="UP000297245"/>
    </source>
</evidence>
<sequence>MPPKTATATKLDFDDAAVVERLEDLRKTLLKVKEHESGGTEVSYVTFRAFEKHMALLPLDSSPKQLSAMCKSRVKAVPHNLRCLLGSAAELASVVGKTRKIDQTWVPEPEEIEELFNANPDFDLEAEITLPEDSDGETSAKESPAPSTPASFSFIRKPMSEDAATPKETPAAKDYPKPKQKAKSTAPVTEEYSPIRRPKESAPPTFQKPRGVKRQMEVEISSTPESTAGKKKPEAARPAKKAKTSTTEPEPKKGILKKTSTVAEPRTRRQHSRARSAAPSEAEQEEEDEEESRSTTWTIKLNKGKNHARTPAVSDAGDVEEEEEEEEEESARPRRLSTRKGKGKEKERERTPTPDPEDEGPVFGPFVLPTIRGTSTEPPVLIDDYESS</sequence>
<feature type="compositionally biased region" description="Low complexity" evidence="1">
    <location>
        <begin position="143"/>
        <end position="154"/>
    </location>
</feature>
<dbReference type="EMBL" id="ML179592">
    <property type="protein sequence ID" value="THU84554.1"/>
    <property type="molecule type" value="Genomic_DNA"/>
</dbReference>
<feature type="compositionally biased region" description="Basic residues" evidence="1">
    <location>
        <begin position="333"/>
        <end position="343"/>
    </location>
</feature>
<feature type="region of interest" description="Disordered" evidence="1">
    <location>
        <begin position="133"/>
        <end position="388"/>
    </location>
</feature>
<evidence type="ECO:0000313" key="2">
    <source>
        <dbReference type="EMBL" id="THU84554.1"/>
    </source>
</evidence>
<reference evidence="2 3" key="1">
    <citation type="journal article" date="2019" name="Nat. Ecol. Evol.">
        <title>Megaphylogeny resolves global patterns of mushroom evolution.</title>
        <authorList>
            <person name="Varga T."/>
            <person name="Krizsan K."/>
            <person name="Foldi C."/>
            <person name="Dima B."/>
            <person name="Sanchez-Garcia M."/>
            <person name="Sanchez-Ramirez S."/>
            <person name="Szollosi G.J."/>
            <person name="Szarkandi J.G."/>
            <person name="Papp V."/>
            <person name="Albert L."/>
            <person name="Andreopoulos W."/>
            <person name="Angelini C."/>
            <person name="Antonin V."/>
            <person name="Barry K.W."/>
            <person name="Bougher N.L."/>
            <person name="Buchanan P."/>
            <person name="Buyck B."/>
            <person name="Bense V."/>
            <person name="Catcheside P."/>
            <person name="Chovatia M."/>
            <person name="Cooper J."/>
            <person name="Damon W."/>
            <person name="Desjardin D."/>
            <person name="Finy P."/>
            <person name="Geml J."/>
            <person name="Haridas S."/>
            <person name="Hughes K."/>
            <person name="Justo A."/>
            <person name="Karasinski D."/>
            <person name="Kautmanova I."/>
            <person name="Kiss B."/>
            <person name="Kocsube S."/>
            <person name="Kotiranta H."/>
            <person name="LaButti K.M."/>
            <person name="Lechner B.E."/>
            <person name="Liimatainen K."/>
            <person name="Lipzen A."/>
            <person name="Lukacs Z."/>
            <person name="Mihaltcheva S."/>
            <person name="Morgado L.N."/>
            <person name="Niskanen T."/>
            <person name="Noordeloos M.E."/>
            <person name="Ohm R.A."/>
            <person name="Ortiz-Santana B."/>
            <person name="Ovrebo C."/>
            <person name="Racz N."/>
            <person name="Riley R."/>
            <person name="Savchenko A."/>
            <person name="Shiryaev A."/>
            <person name="Soop K."/>
            <person name="Spirin V."/>
            <person name="Szebenyi C."/>
            <person name="Tomsovsky M."/>
            <person name="Tulloss R.E."/>
            <person name="Uehling J."/>
            <person name="Grigoriev I.V."/>
            <person name="Vagvolgyi C."/>
            <person name="Papp T."/>
            <person name="Martin F.M."/>
            <person name="Miettinen O."/>
            <person name="Hibbett D.S."/>
            <person name="Nagy L.G."/>
        </authorList>
    </citation>
    <scope>NUCLEOTIDE SEQUENCE [LARGE SCALE GENOMIC DNA]</scope>
    <source>
        <strain evidence="2 3">CBS 962.96</strain>
    </source>
</reference>
<dbReference type="AlphaFoldDB" id="A0A4S8L7A9"/>
<dbReference type="Proteomes" id="UP000297245">
    <property type="component" value="Unassembled WGS sequence"/>
</dbReference>
<feature type="compositionally biased region" description="Acidic residues" evidence="1">
    <location>
        <begin position="317"/>
        <end position="329"/>
    </location>
</feature>
<proteinExistence type="predicted"/>
<feature type="compositionally biased region" description="Acidic residues" evidence="1">
    <location>
        <begin position="282"/>
        <end position="291"/>
    </location>
</feature>
<protein>
    <submittedName>
        <fullName evidence="2">Uncharacterized protein</fullName>
    </submittedName>
</protein>
<organism evidence="2 3">
    <name type="scientific">Dendrothele bispora (strain CBS 962.96)</name>
    <dbReference type="NCBI Taxonomy" id="1314807"/>
    <lineage>
        <taxon>Eukaryota</taxon>
        <taxon>Fungi</taxon>
        <taxon>Dikarya</taxon>
        <taxon>Basidiomycota</taxon>
        <taxon>Agaricomycotina</taxon>
        <taxon>Agaricomycetes</taxon>
        <taxon>Agaricomycetidae</taxon>
        <taxon>Agaricales</taxon>
        <taxon>Agaricales incertae sedis</taxon>
        <taxon>Dendrothele</taxon>
    </lineage>
</organism>